<evidence type="ECO:0000313" key="4">
    <source>
        <dbReference type="Proteomes" id="UP000515663"/>
    </source>
</evidence>
<feature type="region of interest" description="Disordered" evidence="2">
    <location>
        <begin position="305"/>
        <end position="338"/>
    </location>
</feature>
<keyword evidence="4" id="KW-1185">Reference proteome</keyword>
<dbReference type="Proteomes" id="UP000515663">
    <property type="component" value="Chromosome"/>
</dbReference>
<feature type="coiled-coil region" evidence="1">
    <location>
        <begin position="380"/>
        <end position="435"/>
    </location>
</feature>
<gene>
    <name evidence="3" type="ORF">H1R19_12135</name>
</gene>
<evidence type="ECO:0000313" key="3">
    <source>
        <dbReference type="EMBL" id="QMS99746.1"/>
    </source>
</evidence>
<sequence length="617" mass="69112">MSTTELGCRSLFRIENDPELATKIHQQIYAWCTDDRKKWDIDKLTRPGVADIAPGVTASLVREERRDGSSVERWRFHQDEGRGLWITQLTTFVDRASNGWVLTDVLKPPQSEASVPRLVSNILEVAAGLDGRHSLTAEPFRARVDDVDYIYEALIDSDRRGFLFLAAADDSVAIPLPDWAGFVSELLSRTRGIASAYVLDTESTLALNARLPESHRVAPWSLRTYLPRPDFDDPGDSLRHRILTTGRIVGDSQYRIRDFLGRSACRHSTTFALPSDLIRIDRRLRELLDETIVGSAHSFPSTIAESTTDLLARPTPATPDSVSESTNSAISRPSDGQQTEVMRTLRAVVRSVIGTLEVTADSVRRLGSLASEALKQEENLKRVRSRIHTIQSERNALEDENVELTVMVEDQFLDLAQTALELDEAQRELRHLRGELARSDFGDVIWERHESPLDTPPGTFQELLDRFDELPNLVFTGQEKAALELDEKNPLDSWARKTWTALRALDDYCRLRSSGDFSGSVDDFLRDPPPGCVSFSQTNHARDETTATEQHPQYGRARIFAVPKTVDGAGKVFMGAHIKIAKAGSISPRLHYYNDAVGTGRIYIGYIGPHLPNFRTN</sequence>
<protein>
    <submittedName>
        <fullName evidence="3">Uncharacterized protein</fullName>
    </submittedName>
</protein>
<dbReference type="RefSeq" id="WP_219849134.1">
    <property type="nucleotide sequence ID" value="NZ_CP059491.1"/>
</dbReference>
<evidence type="ECO:0000256" key="1">
    <source>
        <dbReference type="SAM" id="Coils"/>
    </source>
</evidence>
<feature type="compositionally biased region" description="Polar residues" evidence="2">
    <location>
        <begin position="318"/>
        <end position="338"/>
    </location>
</feature>
<reference evidence="4" key="1">
    <citation type="submission" date="2020-07" db="EMBL/GenBank/DDBJ databases">
        <title>novel species isolated from the respiratory tract of Marmot.</title>
        <authorList>
            <person name="Zhang G."/>
        </authorList>
    </citation>
    <scope>NUCLEOTIDE SEQUENCE [LARGE SCALE GENOMIC DNA]</scope>
    <source>
        <strain evidence="4">686</strain>
    </source>
</reference>
<proteinExistence type="predicted"/>
<dbReference type="EMBL" id="CP059491">
    <property type="protein sequence ID" value="QMS99746.1"/>
    <property type="molecule type" value="Genomic_DNA"/>
</dbReference>
<dbReference type="KEGG" id="gji:H1R19_12135"/>
<dbReference type="AlphaFoldDB" id="A0A7D7QZT1"/>
<keyword evidence="1" id="KW-0175">Coiled coil</keyword>
<organism evidence="3 4">
    <name type="scientific">Gordonia jinghuaiqii</name>
    <dbReference type="NCBI Taxonomy" id="2758710"/>
    <lineage>
        <taxon>Bacteria</taxon>
        <taxon>Bacillati</taxon>
        <taxon>Actinomycetota</taxon>
        <taxon>Actinomycetes</taxon>
        <taxon>Mycobacteriales</taxon>
        <taxon>Gordoniaceae</taxon>
        <taxon>Gordonia</taxon>
    </lineage>
</organism>
<accession>A0A7D7QZT1</accession>
<name>A0A7D7QZT1_9ACTN</name>
<evidence type="ECO:0000256" key="2">
    <source>
        <dbReference type="SAM" id="MobiDB-lite"/>
    </source>
</evidence>